<accession>A0A0G1PKS1</accession>
<dbReference type="AlphaFoldDB" id="A0A0G1PKS1"/>
<dbReference type="EMBL" id="LCMG01000010">
    <property type="protein sequence ID" value="KKU33331.1"/>
    <property type="molecule type" value="Genomic_DNA"/>
</dbReference>
<dbReference type="InterPro" id="IPR052721">
    <property type="entry name" value="ET_Amicyanin"/>
</dbReference>
<keyword evidence="1" id="KW-0732">Signal</keyword>
<dbReference type="Proteomes" id="UP000034705">
    <property type="component" value="Unassembled WGS sequence"/>
</dbReference>
<name>A0A0G1PKS1_9BACT</name>
<feature type="signal peptide" evidence="1">
    <location>
        <begin position="1"/>
        <end position="25"/>
    </location>
</feature>
<dbReference type="PANTHER" id="PTHR36507">
    <property type="entry name" value="BLL1555 PROTEIN"/>
    <property type="match status" value="1"/>
</dbReference>
<evidence type="ECO:0000313" key="2">
    <source>
        <dbReference type="EMBL" id="KKU33331.1"/>
    </source>
</evidence>
<dbReference type="Gene3D" id="2.60.40.420">
    <property type="entry name" value="Cupredoxins - blue copper proteins"/>
    <property type="match status" value="1"/>
</dbReference>
<evidence type="ECO:0000256" key="1">
    <source>
        <dbReference type="SAM" id="SignalP"/>
    </source>
</evidence>
<feature type="chain" id="PRO_5002539066" evidence="1">
    <location>
        <begin position="26"/>
        <end position="264"/>
    </location>
</feature>
<gene>
    <name evidence="2" type="ORF">UX45_C0010G0016</name>
</gene>
<proteinExistence type="predicted"/>
<dbReference type="SUPFAM" id="SSF49503">
    <property type="entry name" value="Cupredoxins"/>
    <property type="match status" value="1"/>
</dbReference>
<comment type="caution">
    <text evidence="2">The sequence shown here is derived from an EMBL/GenBank/DDBJ whole genome shotgun (WGS) entry which is preliminary data.</text>
</comment>
<organism evidence="2 3">
    <name type="scientific">Candidatus Uhrbacteria bacterium GW2011_GWF2_46_218</name>
    <dbReference type="NCBI Taxonomy" id="1619001"/>
    <lineage>
        <taxon>Bacteria</taxon>
        <taxon>Candidatus Uhriibacteriota</taxon>
    </lineage>
</organism>
<protein>
    <submittedName>
        <fullName evidence="2">Uncharacterized protein</fullName>
    </submittedName>
</protein>
<dbReference type="PANTHER" id="PTHR36507:SF1">
    <property type="entry name" value="BLL1555 PROTEIN"/>
    <property type="match status" value="1"/>
</dbReference>
<dbReference type="InterPro" id="IPR008972">
    <property type="entry name" value="Cupredoxin"/>
</dbReference>
<reference evidence="2 3" key="1">
    <citation type="journal article" date="2015" name="Nature">
        <title>rRNA introns, odd ribosomes, and small enigmatic genomes across a large radiation of phyla.</title>
        <authorList>
            <person name="Brown C.T."/>
            <person name="Hug L.A."/>
            <person name="Thomas B.C."/>
            <person name="Sharon I."/>
            <person name="Castelle C.J."/>
            <person name="Singh A."/>
            <person name="Wilkins M.J."/>
            <person name="Williams K.H."/>
            <person name="Banfield J.F."/>
        </authorList>
    </citation>
    <scope>NUCLEOTIDE SEQUENCE [LARGE SCALE GENOMIC DNA]</scope>
</reference>
<sequence length="264" mass="29153">MKKGLAYLSILVAVFGICALSPAKASSLISVDDLQAGDLFRGESFSAVYYYSVDGFRYVFPNDKIYFTWYENFDDVRWVSDADLATVQLGGNITYKPGVKMIKVTSSPTTYAIGSNGTLRWVKTAEIAEALYGSDWNKQIDDLPDGFFGNYTMGASIDTASSFDPDAEQADAYSIDEDKDLQEAAEIDISSAGYSDTSITIEVGTAIRWNNTDTENHSASDEDKEWGSGTISAGRSWARYFDESGTYEYYDRYDESNTGTIVVE</sequence>
<evidence type="ECO:0000313" key="3">
    <source>
        <dbReference type="Proteomes" id="UP000034705"/>
    </source>
</evidence>